<evidence type="ECO:0000256" key="6">
    <source>
        <dbReference type="ARBA" id="ARBA00022490"/>
    </source>
</evidence>
<gene>
    <name evidence="13" type="primary">UNC13D</name>
</gene>
<dbReference type="SMART" id="SM00239">
    <property type="entry name" value="C2"/>
    <property type="match status" value="2"/>
</dbReference>
<dbReference type="PROSITE" id="PS51258">
    <property type="entry name" value="MHD1"/>
    <property type="match status" value="1"/>
</dbReference>
<evidence type="ECO:0000259" key="10">
    <source>
        <dbReference type="PROSITE" id="PS51258"/>
    </source>
</evidence>
<evidence type="ECO:0000256" key="3">
    <source>
        <dbReference type="ARBA" id="ARBA00004603"/>
    </source>
</evidence>
<proteinExistence type="inferred from homology"/>
<dbReference type="InterPro" id="IPR035892">
    <property type="entry name" value="C2_domain_sf"/>
</dbReference>
<dbReference type="GO" id="GO:0005770">
    <property type="term" value="C:late endosome"/>
    <property type="evidence" value="ECO:0007669"/>
    <property type="project" value="UniProtKB-SubCell"/>
</dbReference>
<keyword evidence="7" id="KW-0967">Endosome</keyword>
<feature type="region of interest" description="Disordered" evidence="8">
    <location>
        <begin position="1"/>
        <end position="36"/>
    </location>
</feature>
<evidence type="ECO:0000256" key="5">
    <source>
        <dbReference type="ARBA" id="ARBA00022483"/>
    </source>
</evidence>
<feature type="domain" description="C2" evidence="9">
    <location>
        <begin position="86"/>
        <end position="240"/>
    </location>
</feature>
<evidence type="ECO:0000259" key="9">
    <source>
        <dbReference type="PROSITE" id="PS50004"/>
    </source>
</evidence>
<evidence type="ECO:0000256" key="4">
    <source>
        <dbReference type="ARBA" id="ARBA00005823"/>
    </source>
</evidence>
<accession>A0A6I9WY34</accession>
<dbReference type="Gene3D" id="2.60.40.150">
    <property type="entry name" value="C2 domain"/>
    <property type="match status" value="2"/>
</dbReference>
<evidence type="ECO:0000259" key="11">
    <source>
        <dbReference type="PROSITE" id="PS51259"/>
    </source>
</evidence>
<dbReference type="GeneID" id="106537453"/>
<reference evidence="13" key="1">
    <citation type="submission" date="2025-08" db="UniProtKB">
        <authorList>
            <consortium name="RefSeq"/>
        </authorList>
    </citation>
    <scope>IDENTIFICATION</scope>
</reference>
<dbReference type="GO" id="GO:0006887">
    <property type="term" value="P:exocytosis"/>
    <property type="evidence" value="ECO:0007669"/>
    <property type="project" value="UniProtKB-KW"/>
</dbReference>
<dbReference type="PANTHER" id="PTHR45999:SF3">
    <property type="entry name" value="PROTEIN UNC-13 HOMOLOG D"/>
    <property type="match status" value="1"/>
</dbReference>
<evidence type="ECO:0000256" key="8">
    <source>
        <dbReference type="SAM" id="MobiDB-lite"/>
    </source>
</evidence>
<dbReference type="CDD" id="cd08676">
    <property type="entry name" value="C2A_Munc13-like"/>
    <property type="match status" value="1"/>
</dbReference>
<dbReference type="PROSITE" id="PS50004">
    <property type="entry name" value="C2"/>
    <property type="match status" value="2"/>
</dbReference>
<dbReference type="AlphaFoldDB" id="A0A6I9WY34"/>
<dbReference type="CDD" id="cd04009">
    <property type="entry name" value="C2B_Munc13-like"/>
    <property type="match status" value="1"/>
</dbReference>
<keyword evidence="5" id="KW-0268">Exocytosis</keyword>
<dbReference type="CTD" id="201294"/>
<dbReference type="RefSeq" id="XP_013907061.1">
    <property type="nucleotide sequence ID" value="XM_014051586.1"/>
</dbReference>
<dbReference type="Pfam" id="PF06292">
    <property type="entry name" value="MUN"/>
    <property type="match status" value="1"/>
</dbReference>
<dbReference type="SUPFAM" id="SSF49562">
    <property type="entry name" value="C2 domain (Calcium/lipid-binding domain, CaLB)"/>
    <property type="match status" value="2"/>
</dbReference>
<dbReference type="PANTHER" id="PTHR45999">
    <property type="entry name" value="UNC-13-4A, ISOFORM B"/>
    <property type="match status" value="1"/>
</dbReference>
<organism evidence="12 13">
    <name type="scientific">Thamnophis sirtalis</name>
    <dbReference type="NCBI Taxonomy" id="35019"/>
    <lineage>
        <taxon>Eukaryota</taxon>
        <taxon>Metazoa</taxon>
        <taxon>Chordata</taxon>
        <taxon>Craniata</taxon>
        <taxon>Vertebrata</taxon>
        <taxon>Euteleostomi</taxon>
        <taxon>Lepidosauria</taxon>
        <taxon>Squamata</taxon>
        <taxon>Bifurcata</taxon>
        <taxon>Unidentata</taxon>
        <taxon>Episquamata</taxon>
        <taxon>Toxicofera</taxon>
        <taxon>Serpentes</taxon>
        <taxon>Colubroidea</taxon>
        <taxon>Colubridae</taxon>
        <taxon>Natricinae</taxon>
        <taxon>Thamnophis</taxon>
    </lineage>
</organism>
<dbReference type="InterPro" id="IPR014770">
    <property type="entry name" value="Munc13_1"/>
</dbReference>
<protein>
    <submittedName>
        <fullName evidence="13">Protein unc-13 homolog D isoform X1</fullName>
    </submittedName>
</protein>
<name>A0A6I9WY34_9SAUR</name>
<evidence type="ECO:0000256" key="1">
    <source>
        <dbReference type="ARBA" id="ARBA00004172"/>
    </source>
</evidence>
<feature type="domain" description="C2" evidence="9">
    <location>
        <begin position="905"/>
        <end position="1030"/>
    </location>
</feature>
<comment type="similarity">
    <text evidence="4">Belongs to the unc-13 family.</text>
</comment>
<dbReference type="InterPro" id="IPR000008">
    <property type="entry name" value="C2_dom"/>
</dbReference>
<feature type="domain" description="MHD1" evidence="10">
    <location>
        <begin position="554"/>
        <end position="674"/>
    </location>
</feature>
<dbReference type="GO" id="GO:0070382">
    <property type="term" value="C:exocytic vesicle"/>
    <property type="evidence" value="ECO:0007669"/>
    <property type="project" value="TreeGrafter"/>
</dbReference>
<evidence type="ECO:0000313" key="13">
    <source>
        <dbReference type="RefSeq" id="XP_013907061.1"/>
    </source>
</evidence>
<sequence length="1083" mass="124780">MASSARLTPSPVHPSMELESETPMMGNPPEDSKNMDLSHKLSKRELTLLYEEVLYTILHRVGQVEQNHVTDTDELYEYVQKAFSIDPGEHQIILQRVKELERPVFCLKATVKQARNILGKDVSGLSDPYCLLGIERKKQGSSSHGSHQQNKRRAKGVVKNLLPEDQTHRTQVKHQTLNPVWDETFILEFEDVENAEFQLDMWDFDEVEPVRHKLEELSDLRGLKRILKDARKNKGQDDFLGNVVIHLQDLHCREDRWYRLEPRTDTYPNRGHCHLQFFLVHKKRATSASKTQTSYKVHRQLLQQIVSYEILQYQAGSTSWDGELSKHAGTILYLHATQKDISDFHQDLAHWLAYSKLYQFLEFNSSCLLHQITSIEYQWIQGRLQSEQTAELEDSFQSLLNYGISLLQRFRIVFPLSSPKSTQRLQSLLRVLVQMCKMKAFKELCTSTPVLEEMVMEALKTGTAEWFYMKKQHLKPMVKTMEECGKALVCLLLEVNADLQECHKTWNKYFISTVKVDLFSIAYLKMQELVSCYVKEQLSKIDSGMSQLTAESLFQLYLSMKDFYHMKDFVCSRDTPLALTGFHLWFKEAIPLWLQKTYTIALERTQRAIQVDQLTPLGELNKHSTSIVDLSTCYAQMVKTWQQLDWPDPEEAFMIMVKFVEDTCKIAQMYCQMIKARAEELSSNQSEAGQAANRLCVVVNNIEQLRMMILKLPKQLNWAYLEQNTGPVITPEQIQHTLHQQLQASVSCLNNEIRGVVQTLAIKMDARIAQHIQQLSVCSDNPEDCITPLMKFLEYELQYLNMNLVQENFNSLLELLWNHTLALLKNATKQQVGKLDYFTKFQFALQSLELCFHGEGCGLSKDALRTPAFIALEKELDLCSSTSRKLIEKYFSARIQQQEEATPEKYGAVTIKAFYRHSEQKLHVEVLNAVNLLPMDSNGLSDPFIQLTLEPRHEFPEIATRTTECIKNNLHPLFDEAFEFLVPPEKCQQDGACLLLTVFDYDTVGANDLEGEAFLPLCRVLGLNEPEESINPSRIPQIRLSLTHPGIAGDDILKLLGTRKGDKEAQAFVKLRKQRAKYSKELA</sequence>
<dbReference type="InterPro" id="IPR052095">
    <property type="entry name" value="UNC-13_domain"/>
</dbReference>
<dbReference type="KEGG" id="tsr:106537453"/>
<keyword evidence="12" id="KW-1185">Reference proteome</keyword>
<evidence type="ECO:0000256" key="7">
    <source>
        <dbReference type="ARBA" id="ARBA00022753"/>
    </source>
</evidence>
<dbReference type="PROSITE" id="PS51259">
    <property type="entry name" value="MHD2"/>
    <property type="match status" value="1"/>
</dbReference>
<feature type="domain" description="MHD2" evidence="11">
    <location>
        <begin position="783"/>
        <end position="890"/>
    </location>
</feature>
<dbReference type="InterPro" id="IPR010439">
    <property type="entry name" value="MUN_dom"/>
</dbReference>
<keyword evidence="6" id="KW-0963">Cytoplasm</keyword>
<evidence type="ECO:0000256" key="2">
    <source>
        <dbReference type="ARBA" id="ARBA00004496"/>
    </source>
</evidence>
<dbReference type="Gene3D" id="1.10.357.50">
    <property type="match status" value="1"/>
</dbReference>
<dbReference type="Proteomes" id="UP000504617">
    <property type="component" value="Unplaced"/>
</dbReference>
<evidence type="ECO:0000313" key="12">
    <source>
        <dbReference type="Proteomes" id="UP000504617"/>
    </source>
</evidence>
<comment type="subcellular location">
    <subcellularLocation>
        <location evidence="2">Cytoplasm</location>
    </subcellularLocation>
    <subcellularLocation>
        <location evidence="3">Late endosome</location>
    </subcellularLocation>
    <subcellularLocation>
        <location evidence="1">Recycling endosome</location>
    </subcellularLocation>
</comment>
<dbReference type="OrthoDB" id="7976202at2759"/>
<dbReference type="Pfam" id="PF00168">
    <property type="entry name" value="C2"/>
    <property type="match status" value="2"/>
</dbReference>
<dbReference type="InterPro" id="IPR014772">
    <property type="entry name" value="Munc13_dom-2"/>
</dbReference>